<feature type="compositionally biased region" description="Basic and acidic residues" evidence="1">
    <location>
        <begin position="51"/>
        <end position="60"/>
    </location>
</feature>
<evidence type="ECO:0000256" key="1">
    <source>
        <dbReference type="SAM" id="MobiDB-lite"/>
    </source>
</evidence>
<evidence type="ECO:0000256" key="2">
    <source>
        <dbReference type="SAM" id="SignalP"/>
    </source>
</evidence>
<protein>
    <submittedName>
        <fullName evidence="3">Uncharacterized protein</fullName>
    </submittedName>
</protein>
<name>A0A2G1W9E0_9BACT</name>
<comment type="caution">
    <text evidence="3">The sequence shown here is derived from an EMBL/GenBank/DDBJ whole genome shotgun (WGS) entry which is preliminary data.</text>
</comment>
<evidence type="ECO:0000313" key="3">
    <source>
        <dbReference type="EMBL" id="PHQ35440.1"/>
    </source>
</evidence>
<dbReference type="EMBL" id="NIZW01000007">
    <property type="protein sequence ID" value="PHQ35440.1"/>
    <property type="molecule type" value="Genomic_DNA"/>
</dbReference>
<proteinExistence type="predicted"/>
<gene>
    <name evidence="3" type="ORF">CEE69_10590</name>
</gene>
<keyword evidence="2" id="KW-0732">Signal</keyword>
<organism evidence="3 4">
    <name type="scientific">Rhodopirellula bahusiensis</name>
    <dbReference type="NCBI Taxonomy" id="2014065"/>
    <lineage>
        <taxon>Bacteria</taxon>
        <taxon>Pseudomonadati</taxon>
        <taxon>Planctomycetota</taxon>
        <taxon>Planctomycetia</taxon>
        <taxon>Pirellulales</taxon>
        <taxon>Pirellulaceae</taxon>
        <taxon>Rhodopirellula</taxon>
    </lineage>
</organism>
<evidence type="ECO:0000313" key="4">
    <source>
        <dbReference type="Proteomes" id="UP000225740"/>
    </source>
</evidence>
<accession>A0A2G1W9E0</accession>
<dbReference type="AlphaFoldDB" id="A0A2G1W9E0"/>
<feature type="chain" id="PRO_5013901451" evidence="2">
    <location>
        <begin position="19"/>
        <end position="68"/>
    </location>
</feature>
<dbReference type="Proteomes" id="UP000225740">
    <property type="component" value="Unassembled WGS sequence"/>
</dbReference>
<dbReference type="OrthoDB" id="292151at2"/>
<keyword evidence="4" id="KW-1185">Reference proteome</keyword>
<sequence>MYGVVFVKFCHFKSVSLAAVVGIASISGCTGSSEPEATPTDELTQFLDDNPELKEPKDDAPASDPKNP</sequence>
<feature type="region of interest" description="Disordered" evidence="1">
    <location>
        <begin position="48"/>
        <end position="68"/>
    </location>
</feature>
<feature type="signal peptide" evidence="2">
    <location>
        <begin position="1"/>
        <end position="18"/>
    </location>
</feature>
<reference evidence="3 4" key="1">
    <citation type="submission" date="2017-06" db="EMBL/GenBank/DDBJ databases">
        <title>Description of Rhodopirellula bahusiensis sp. nov.</title>
        <authorList>
            <person name="Kizina J."/>
            <person name="Harder J."/>
        </authorList>
    </citation>
    <scope>NUCLEOTIDE SEQUENCE [LARGE SCALE GENOMIC DNA]</scope>
    <source>
        <strain evidence="3 4">SWK21</strain>
    </source>
</reference>